<evidence type="ECO:0000256" key="7">
    <source>
        <dbReference type="ARBA" id="ARBA00023049"/>
    </source>
</evidence>
<dbReference type="InterPro" id="IPR045090">
    <property type="entry name" value="Pept_M3A_M3B"/>
</dbReference>
<keyword evidence="5" id="KW-0378">Hydrolase</keyword>
<dbReference type="GO" id="GO:0046872">
    <property type="term" value="F:metal ion binding"/>
    <property type="evidence" value="ECO:0007669"/>
    <property type="project" value="UniProtKB-KW"/>
</dbReference>
<dbReference type="InterPro" id="IPR001567">
    <property type="entry name" value="Pept_M3A_M3B_dom"/>
</dbReference>
<dbReference type="AlphaFoldDB" id="A0A6J6QZH3"/>
<dbReference type="EMBL" id="CAEZYI010000013">
    <property type="protein sequence ID" value="CAB4716239.1"/>
    <property type="molecule type" value="Genomic_DNA"/>
</dbReference>
<dbReference type="GO" id="GO:0004180">
    <property type="term" value="F:carboxypeptidase activity"/>
    <property type="evidence" value="ECO:0007669"/>
    <property type="project" value="TreeGrafter"/>
</dbReference>
<feature type="domain" description="Peptidase M3A/M3B catalytic" evidence="8">
    <location>
        <begin position="232"/>
        <end position="677"/>
    </location>
</feature>
<reference evidence="9" key="1">
    <citation type="submission" date="2020-05" db="EMBL/GenBank/DDBJ databases">
        <authorList>
            <person name="Chiriac C."/>
            <person name="Salcher M."/>
            <person name="Ghai R."/>
            <person name="Kavagutti S V."/>
        </authorList>
    </citation>
    <scope>NUCLEOTIDE SEQUENCE</scope>
</reference>
<dbReference type="GO" id="GO:0006508">
    <property type="term" value="P:proteolysis"/>
    <property type="evidence" value="ECO:0007669"/>
    <property type="project" value="UniProtKB-KW"/>
</dbReference>
<comment type="cofactor">
    <cofactor evidence="1">
        <name>Zn(2+)</name>
        <dbReference type="ChEBI" id="CHEBI:29105"/>
    </cofactor>
</comment>
<sequence length="679" mass="76219">MTNLDAKPFELPSTLAYELPPFSLIKEEHYLPAFQAGMQQQLDEVQAILNAPGDATFDNTIVALERSGKILERVSLVFFNKTSSDTNDALEAIRAEIAPKLSAHHDAIMLNPQFFARIKRLFDNRDSLNLSTEDSWLLEKYYKDLIQAGAHLSDEQRARLTELNGQLSKLSTQFSKNLLADTNDLAVIVDSVEELDGLTANQIAAAATAASDRGLTGKWLLAQVNFTGNPLLDSLTNRDLRKRIMQRSLQKGNQNNANDNKKILLEMVKLRAERAQLFGVKSHAEHITAVQTAENPGNVHAMLKKIAPAAVKNAQLEAQDLKKAAGADIESWDWGFYTEKVRLEKYNIDTTKMQPYFELERVLHDGVFFAANKLFGITFKERPDLITYHPEARAFEVSNEDGSPLGLFIGDFFTRDSKRGGAWMNSLVKQNFLLNQLPVVVNNLNIPKPPAGQPALLTLDFTTTLFHEFGHALHGLLSQVKYPRVSGTAVQRDFVEFPSQVNEMWIMWPEVLNNYARHYETGEAMPQQWVDSLNAASTFNEGFATTSYLAAAVLDLAWHSLTSEEAGRVTDVEAFEAKALADYGLDFAPVPTRYRSTYFSHIFDGGYSSGYYGYIWSEVLDADTVDWFKENGGLLRENGEHFRDALLGRGGSIDSMQMFRNFRGRDSKIEPLLKRRGLL</sequence>
<organism evidence="9">
    <name type="scientific">freshwater metagenome</name>
    <dbReference type="NCBI Taxonomy" id="449393"/>
    <lineage>
        <taxon>unclassified sequences</taxon>
        <taxon>metagenomes</taxon>
        <taxon>ecological metagenomes</taxon>
    </lineage>
</organism>
<keyword evidence="3" id="KW-0645">Protease</keyword>
<dbReference type="CDD" id="cd06456">
    <property type="entry name" value="M3A_DCP"/>
    <property type="match status" value="1"/>
</dbReference>
<comment type="similarity">
    <text evidence="2">Belongs to the peptidase M3 family.</text>
</comment>
<dbReference type="GO" id="GO:0005829">
    <property type="term" value="C:cytosol"/>
    <property type="evidence" value="ECO:0007669"/>
    <property type="project" value="TreeGrafter"/>
</dbReference>
<evidence type="ECO:0000313" key="9">
    <source>
        <dbReference type="EMBL" id="CAB4716239.1"/>
    </source>
</evidence>
<dbReference type="GO" id="GO:0004222">
    <property type="term" value="F:metalloendopeptidase activity"/>
    <property type="evidence" value="ECO:0007669"/>
    <property type="project" value="InterPro"/>
</dbReference>
<proteinExistence type="inferred from homology"/>
<dbReference type="InterPro" id="IPR034005">
    <property type="entry name" value="M3A_DCP"/>
</dbReference>
<keyword evidence="6" id="KW-0862">Zinc</keyword>
<dbReference type="FunFam" id="3.40.390.10:FF:000009">
    <property type="entry name" value="Oligopeptidase A"/>
    <property type="match status" value="1"/>
</dbReference>
<keyword evidence="4" id="KW-0479">Metal-binding</keyword>
<evidence type="ECO:0000256" key="3">
    <source>
        <dbReference type="ARBA" id="ARBA00022670"/>
    </source>
</evidence>
<dbReference type="PANTHER" id="PTHR43660">
    <property type="entry name" value="DIPEPTIDYL CARBOXYPEPTIDASE"/>
    <property type="match status" value="1"/>
</dbReference>
<name>A0A6J6QZH3_9ZZZZ</name>
<dbReference type="SUPFAM" id="SSF55486">
    <property type="entry name" value="Metalloproteases ('zincins'), catalytic domain"/>
    <property type="match status" value="1"/>
</dbReference>
<evidence type="ECO:0000256" key="1">
    <source>
        <dbReference type="ARBA" id="ARBA00001947"/>
    </source>
</evidence>
<keyword evidence="7" id="KW-0482">Metalloprotease</keyword>
<gene>
    <name evidence="9" type="ORF">UFOPK2662_00395</name>
</gene>
<protein>
    <submittedName>
        <fullName evidence="9">Unannotated protein</fullName>
    </submittedName>
</protein>
<evidence type="ECO:0000259" key="8">
    <source>
        <dbReference type="Pfam" id="PF01432"/>
    </source>
</evidence>
<dbReference type="Gene3D" id="1.10.1370.40">
    <property type="match status" value="3"/>
</dbReference>
<dbReference type="Pfam" id="PF01432">
    <property type="entry name" value="Peptidase_M3"/>
    <property type="match status" value="1"/>
</dbReference>
<accession>A0A6J6QZH3</accession>
<evidence type="ECO:0000256" key="4">
    <source>
        <dbReference type="ARBA" id="ARBA00022723"/>
    </source>
</evidence>
<evidence type="ECO:0000256" key="6">
    <source>
        <dbReference type="ARBA" id="ARBA00022833"/>
    </source>
</evidence>
<dbReference type="PANTHER" id="PTHR43660:SF1">
    <property type="entry name" value="DIPEPTIDYL CARBOXYPEPTIDASE"/>
    <property type="match status" value="1"/>
</dbReference>
<evidence type="ECO:0000256" key="2">
    <source>
        <dbReference type="ARBA" id="ARBA00006040"/>
    </source>
</evidence>
<evidence type="ECO:0000256" key="5">
    <source>
        <dbReference type="ARBA" id="ARBA00022801"/>
    </source>
</evidence>